<keyword evidence="6" id="KW-0479">Metal-binding</keyword>
<proteinExistence type="inferred from homology"/>
<dbReference type="SMART" id="SM01210">
    <property type="entry name" value="GARS_C"/>
    <property type="match status" value="1"/>
</dbReference>
<dbReference type="InterPro" id="IPR000115">
    <property type="entry name" value="PRibGlycinamide_synth"/>
</dbReference>
<keyword evidence="7 15" id="KW-0547">Nucleotide-binding</keyword>
<dbReference type="Proteomes" id="UP000217289">
    <property type="component" value="Chromosome"/>
</dbReference>
<dbReference type="GO" id="GO:0006189">
    <property type="term" value="P:'de novo' IMP biosynthetic process"/>
    <property type="evidence" value="ECO:0007669"/>
    <property type="project" value="UniProtKB-UniRule"/>
</dbReference>
<comment type="pathway">
    <text evidence="3 14">Purine metabolism; IMP biosynthesis via de novo pathway; N(1)-(5-phospho-D-ribosyl)glycinamide from 5-phospho-alpha-D-ribose 1-diphosphate: step 2/2.</text>
</comment>
<evidence type="ECO:0000256" key="4">
    <source>
        <dbReference type="ARBA" id="ARBA00013255"/>
    </source>
</evidence>
<reference evidence="17 18" key="1">
    <citation type="submission" date="2017-06" db="EMBL/GenBank/DDBJ databases">
        <authorList>
            <person name="Kim H.J."/>
            <person name="Triplett B.A."/>
        </authorList>
    </citation>
    <scope>NUCLEOTIDE SEQUENCE [LARGE SCALE GENOMIC DNA]</scope>
    <source>
        <strain evidence="17 18">DSM 14713</strain>
    </source>
</reference>
<dbReference type="UniPathway" id="UPA00074">
    <property type="reaction ID" value="UER00125"/>
</dbReference>
<dbReference type="PROSITE" id="PS00184">
    <property type="entry name" value="GARS"/>
    <property type="match status" value="1"/>
</dbReference>
<dbReference type="InterPro" id="IPR011761">
    <property type="entry name" value="ATP-grasp"/>
</dbReference>
<accession>A0A250I6N7</accession>
<keyword evidence="18" id="KW-1185">Reference proteome</keyword>
<comment type="cofactor">
    <cofactor evidence="2">
        <name>Mg(2+)</name>
        <dbReference type="ChEBI" id="CHEBI:18420"/>
    </cofactor>
</comment>
<dbReference type="SUPFAM" id="SSF51246">
    <property type="entry name" value="Rudiment single hybrid motif"/>
    <property type="match status" value="1"/>
</dbReference>
<evidence type="ECO:0000256" key="14">
    <source>
        <dbReference type="HAMAP-Rule" id="MF_00138"/>
    </source>
</evidence>
<evidence type="ECO:0000256" key="6">
    <source>
        <dbReference type="ARBA" id="ARBA00022723"/>
    </source>
</evidence>
<evidence type="ECO:0000256" key="3">
    <source>
        <dbReference type="ARBA" id="ARBA00005174"/>
    </source>
</evidence>
<evidence type="ECO:0000256" key="10">
    <source>
        <dbReference type="ARBA" id="ARBA00023211"/>
    </source>
</evidence>
<comment type="cofactor">
    <cofactor evidence="1">
        <name>Mn(2+)</name>
        <dbReference type="ChEBI" id="CHEBI:29035"/>
    </cofactor>
</comment>
<dbReference type="InterPro" id="IPR011054">
    <property type="entry name" value="Rudment_hybrid_motif"/>
</dbReference>
<dbReference type="OrthoDB" id="9807240at2"/>
<keyword evidence="9 15" id="KW-0067">ATP-binding</keyword>
<feature type="domain" description="ATP-grasp" evidence="16">
    <location>
        <begin position="107"/>
        <end position="309"/>
    </location>
</feature>
<dbReference type="SUPFAM" id="SSF52440">
    <property type="entry name" value="PreATP-grasp domain"/>
    <property type="match status" value="1"/>
</dbReference>
<evidence type="ECO:0000256" key="12">
    <source>
        <dbReference type="ARBA" id="ARBA00042242"/>
    </source>
</evidence>
<dbReference type="PROSITE" id="PS50975">
    <property type="entry name" value="ATP_GRASP"/>
    <property type="match status" value="1"/>
</dbReference>
<dbReference type="PANTHER" id="PTHR43472:SF1">
    <property type="entry name" value="PHOSPHORIBOSYLAMINE--GLYCINE LIGASE, CHLOROPLASTIC"/>
    <property type="match status" value="1"/>
</dbReference>
<evidence type="ECO:0000313" key="18">
    <source>
        <dbReference type="Proteomes" id="UP000217289"/>
    </source>
</evidence>
<evidence type="ECO:0000259" key="16">
    <source>
        <dbReference type="PROSITE" id="PS50975"/>
    </source>
</evidence>
<dbReference type="SUPFAM" id="SSF56059">
    <property type="entry name" value="Glutathione synthetase ATP-binding domain-like"/>
    <property type="match status" value="1"/>
</dbReference>
<dbReference type="FunFam" id="3.30.470.20:FF:000018">
    <property type="entry name" value="Trifunctional purine biosynthetic protein adenosine-3"/>
    <property type="match status" value="1"/>
</dbReference>
<evidence type="ECO:0000256" key="15">
    <source>
        <dbReference type="PROSITE-ProRule" id="PRU00409"/>
    </source>
</evidence>
<keyword evidence="5 14" id="KW-0436">Ligase</keyword>
<dbReference type="InterPro" id="IPR016185">
    <property type="entry name" value="PreATP-grasp_dom_sf"/>
</dbReference>
<sequence length="422" mass="43381">MKVLLLGSGAREHALAWKLAQSPRLTQLLLGPGNVGSARVGTPVALEAESPGAVVALARREAVDLVVVGPEAPLVAGVADALAEAGIPCFGPVAAAARIEGSKAFAKEIMIDAGVPTAGYRVFTDLAEAEAYAVAQGRIVVKADGLAAGKGVIVAHDAEAAREAVRSVGAMGSAGQRLVLEELLEGEEVSVIALCDGERYVLLPPAQDHKRVGEGDTGPNTGGMGAYAPAPFLSPAQLAEVGESVIAPTLKVLRARGTPFRGALYAGLMLTRNGPKVLEFNARFGDPETQVLMMQLAEDVLPLLDACARGQLEQRPLAVHPGASVGVVLAAQGYPEAPRKGARIEGVDAVPSSCPVFVAGVAERDGAWLTAGGRVLTVCARGADLAEARAQAYAAVESIRFEGMHFRRDIGAKGLRAPAVTP</sequence>
<dbReference type="GO" id="GO:0046872">
    <property type="term" value="F:metal ion binding"/>
    <property type="evidence" value="ECO:0007669"/>
    <property type="project" value="UniProtKB-KW"/>
</dbReference>
<dbReference type="EC" id="6.3.4.13" evidence="4 14"/>
<evidence type="ECO:0000256" key="5">
    <source>
        <dbReference type="ARBA" id="ARBA00022598"/>
    </source>
</evidence>
<evidence type="ECO:0000256" key="1">
    <source>
        <dbReference type="ARBA" id="ARBA00001936"/>
    </source>
</evidence>
<dbReference type="Gene3D" id="3.30.470.20">
    <property type="entry name" value="ATP-grasp fold, B domain"/>
    <property type="match status" value="1"/>
</dbReference>
<dbReference type="Pfam" id="PF01071">
    <property type="entry name" value="GARS_A"/>
    <property type="match status" value="1"/>
</dbReference>
<name>A0A250I6N7_9BACT</name>
<evidence type="ECO:0000256" key="11">
    <source>
        <dbReference type="ARBA" id="ARBA00038345"/>
    </source>
</evidence>
<dbReference type="RefSeq" id="WP_095975746.1">
    <property type="nucleotide sequence ID" value="NZ_CP022163.1"/>
</dbReference>
<dbReference type="PANTHER" id="PTHR43472">
    <property type="entry name" value="PHOSPHORIBOSYLAMINE--GLYCINE LIGASE"/>
    <property type="match status" value="1"/>
</dbReference>
<dbReference type="GO" id="GO:0009113">
    <property type="term" value="P:purine nucleobase biosynthetic process"/>
    <property type="evidence" value="ECO:0007669"/>
    <property type="project" value="InterPro"/>
</dbReference>
<evidence type="ECO:0000313" key="17">
    <source>
        <dbReference type="EMBL" id="ATB26860.1"/>
    </source>
</evidence>
<dbReference type="NCBIfam" id="TIGR00877">
    <property type="entry name" value="purD"/>
    <property type="match status" value="1"/>
</dbReference>
<dbReference type="Pfam" id="PF02844">
    <property type="entry name" value="GARS_N"/>
    <property type="match status" value="1"/>
</dbReference>
<dbReference type="SMART" id="SM01209">
    <property type="entry name" value="GARS_A"/>
    <property type="match status" value="1"/>
</dbReference>
<dbReference type="InterPro" id="IPR020559">
    <property type="entry name" value="PRibGlycinamide_synth_CS"/>
</dbReference>
<dbReference type="Gene3D" id="3.30.1490.20">
    <property type="entry name" value="ATP-grasp fold, A domain"/>
    <property type="match status" value="1"/>
</dbReference>
<dbReference type="GO" id="GO:0004637">
    <property type="term" value="F:phosphoribosylamine-glycine ligase activity"/>
    <property type="evidence" value="ECO:0007669"/>
    <property type="project" value="UniProtKB-UniRule"/>
</dbReference>
<gene>
    <name evidence="14" type="primary">purD</name>
    <name evidence="17" type="ORF">MEBOL_000294</name>
</gene>
<evidence type="ECO:0000256" key="2">
    <source>
        <dbReference type="ARBA" id="ARBA00001946"/>
    </source>
</evidence>
<comment type="catalytic activity">
    <reaction evidence="14">
        <text>5-phospho-beta-D-ribosylamine + glycine + ATP = N(1)-(5-phospho-beta-D-ribosyl)glycinamide + ADP + phosphate + H(+)</text>
        <dbReference type="Rhea" id="RHEA:17453"/>
        <dbReference type="ChEBI" id="CHEBI:15378"/>
        <dbReference type="ChEBI" id="CHEBI:30616"/>
        <dbReference type="ChEBI" id="CHEBI:43474"/>
        <dbReference type="ChEBI" id="CHEBI:57305"/>
        <dbReference type="ChEBI" id="CHEBI:58681"/>
        <dbReference type="ChEBI" id="CHEBI:143788"/>
        <dbReference type="ChEBI" id="CHEBI:456216"/>
        <dbReference type="EC" id="6.3.4.13"/>
    </reaction>
</comment>
<dbReference type="Gene3D" id="3.90.600.10">
    <property type="entry name" value="Phosphoribosylglycinamide synthetase, C-terminal domain"/>
    <property type="match status" value="1"/>
</dbReference>
<dbReference type="AlphaFoldDB" id="A0A250I6N7"/>
<dbReference type="HAMAP" id="MF_00138">
    <property type="entry name" value="GARS"/>
    <property type="match status" value="1"/>
</dbReference>
<dbReference type="InterPro" id="IPR037123">
    <property type="entry name" value="PRibGlycinamide_synth_C_sf"/>
</dbReference>
<dbReference type="EMBL" id="CP022163">
    <property type="protein sequence ID" value="ATB26860.1"/>
    <property type="molecule type" value="Genomic_DNA"/>
</dbReference>
<dbReference type="InterPro" id="IPR013815">
    <property type="entry name" value="ATP_grasp_subdomain_1"/>
</dbReference>
<organism evidence="17 18">
    <name type="scientific">Melittangium boletus DSM 14713</name>
    <dbReference type="NCBI Taxonomy" id="1294270"/>
    <lineage>
        <taxon>Bacteria</taxon>
        <taxon>Pseudomonadati</taxon>
        <taxon>Myxococcota</taxon>
        <taxon>Myxococcia</taxon>
        <taxon>Myxococcales</taxon>
        <taxon>Cystobacterineae</taxon>
        <taxon>Archangiaceae</taxon>
        <taxon>Melittangium</taxon>
    </lineage>
</organism>
<dbReference type="Pfam" id="PF02843">
    <property type="entry name" value="GARS_C"/>
    <property type="match status" value="1"/>
</dbReference>
<keyword evidence="8 14" id="KW-0658">Purine biosynthesis</keyword>
<dbReference type="GO" id="GO:0005524">
    <property type="term" value="F:ATP binding"/>
    <property type="evidence" value="ECO:0007669"/>
    <property type="project" value="UniProtKB-UniRule"/>
</dbReference>
<dbReference type="Gene3D" id="3.40.50.20">
    <property type="match status" value="1"/>
</dbReference>
<dbReference type="InterPro" id="IPR020561">
    <property type="entry name" value="PRibGlycinamid_synth_ATP-grasp"/>
</dbReference>
<dbReference type="InterPro" id="IPR020562">
    <property type="entry name" value="PRibGlycinamide_synth_N"/>
</dbReference>
<dbReference type="KEGG" id="mbd:MEBOL_000294"/>
<evidence type="ECO:0000256" key="8">
    <source>
        <dbReference type="ARBA" id="ARBA00022755"/>
    </source>
</evidence>
<evidence type="ECO:0000256" key="9">
    <source>
        <dbReference type="ARBA" id="ARBA00022840"/>
    </source>
</evidence>
<evidence type="ECO:0000256" key="13">
    <source>
        <dbReference type="ARBA" id="ARBA00042864"/>
    </source>
</evidence>
<protein>
    <recommendedName>
        <fullName evidence="4 14">Phosphoribosylamine--glycine ligase</fullName>
        <ecNumber evidence="4 14">6.3.4.13</ecNumber>
    </recommendedName>
    <alternativeName>
        <fullName evidence="14">GARS</fullName>
    </alternativeName>
    <alternativeName>
        <fullName evidence="12 14">Glycinamide ribonucleotide synthetase</fullName>
    </alternativeName>
    <alternativeName>
        <fullName evidence="13 14">Phosphoribosylglycinamide synthetase</fullName>
    </alternativeName>
</protein>
<evidence type="ECO:0000256" key="7">
    <source>
        <dbReference type="ARBA" id="ARBA00022741"/>
    </source>
</evidence>
<keyword evidence="10" id="KW-0464">Manganese</keyword>
<comment type="similarity">
    <text evidence="11 14">Belongs to the GARS family.</text>
</comment>
<dbReference type="InterPro" id="IPR020560">
    <property type="entry name" value="PRibGlycinamide_synth_C-dom"/>
</dbReference>